<evidence type="ECO:0000256" key="11">
    <source>
        <dbReference type="RuleBase" id="RU362125"/>
    </source>
</evidence>
<proteinExistence type="inferred from homology"/>
<evidence type="ECO:0000259" key="14">
    <source>
        <dbReference type="Pfam" id="PF02771"/>
    </source>
</evidence>
<evidence type="ECO:0000256" key="4">
    <source>
        <dbReference type="ARBA" id="ARBA00022827"/>
    </source>
</evidence>
<evidence type="ECO:0000256" key="6">
    <source>
        <dbReference type="ARBA" id="ARBA00023002"/>
    </source>
</evidence>
<dbReference type="InterPro" id="IPR037069">
    <property type="entry name" value="AcylCoA_DH/ox_N_sf"/>
</dbReference>
<dbReference type="InterPro" id="IPR009075">
    <property type="entry name" value="AcylCo_DH/oxidase_C"/>
</dbReference>
<evidence type="ECO:0000256" key="5">
    <source>
        <dbReference type="ARBA" id="ARBA00022946"/>
    </source>
</evidence>
<keyword evidence="16" id="KW-1185">Reference proteome</keyword>
<dbReference type="PROSITE" id="PS00072">
    <property type="entry name" value="ACYL_COA_DH_1"/>
    <property type="match status" value="1"/>
</dbReference>
<dbReference type="Pfam" id="PF02771">
    <property type="entry name" value="Acyl-CoA_dh_N"/>
    <property type="match status" value="1"/>
</dbReference>
<protein>
    <recommendedName>
        <fullName evidence="9">glutaryl-CoA dehydrogenase (ETF)</fullName>
        <ecNumber evidence="9">1.3.8.6</ecNumber>
    </recommendedName>
</protein>
<dbReference type="InterPro" id="IPR046373">
    <property type="entry name" value="Acyl-CoA_Oxase/DH_mid-dom_sf"/>
</dbReference>
<comment type="cofactor">
    <cofactor evidence="1 11">
        <name>FAD</name>
        <dbReference type="ChEBI" id="CHEBI:57692"/>
    </cofactor>
</comment>
<comment type="catalytic activity">
    <reaction evidence="10">
        <text>glutaryl-CoA + oxidized [electron-transfer flavoprotein] + 2 H(+) = (2E)-butenoyl-CoA + reduced [electron-transfer flavoprotein] + CO2</text>
        <dbReference type="Rhea" id="RHEA:13389"/>
        <dbReference type="Rhea" id="RHEA-COMP:10685"/>
        <dbReference type="Rhea" id="RHEA-COMP:10686"/>
        <dbReference type="ChEBI" id="CHEBI:15378"/>
        <dbReference type="ChEBI" id="CHEBI:16526"/>
        <dbReference type="ChEBI" id="CHEBI:57332"/>
        <dbReference type="ChEBI" id="CHEBI:57378"/>
        <dbReference type="ChEBI" id="CHEBI:57692"/>
        <dbReference type="ChEBI" id="CHEBI:58307"/>
        <dbReference type="EC" id="1.3.8.6"/>
    </reaction>
</comment>
<dbReference type="Gene3D" id="1.10.540.10">
    <property type="entry name" value="Acyl-CoA dehydrogenase/oxidase, N-terminal domain"/>
    <property type="match status" value="1"/>
</dbReference>
<feature type="domain" description="Acyl-CoA oxidase/dehydrogenase middle" evidence="13">
    <location>
        <begin position="133"/>
        <end position="226"/>
    </location>
</feature>
<evidence type="ECO:0000256" key="7">
    <source>
        <dbReference type="ARBA" id="ARBA00037899"/>
    </source>
</evidence>
<evidence type="ECO:0000259" key="12">
    <source>
        <dbReference type="Pfam" id="PF00441"/>
    </source>
</evidence>
<evidence type="ECO:0000313" key="15">
    <source>
        <dbReference type="EMBL" id="MBI1621154.1"/>
    </source>
</evidence>
<comment type="pathway">
    <text evidence="8">Amino-acid metabolism; tryptophan metabolism.</text>
</comment>
<dbReference type="InterPro" id="IPR006091">
    <property type="entry name" value="Acyl-CoA_Oxase/DH_mid-dom"/>
</dbReference>
<dbReference type="InterPro" id="IPR013786">
    <property type="entry name" value="AcylCoA_DH/ox_N"/>
</dbReference>
<feature type="domain" description="Acyl-CoA dehydrogenase/oxidase N-terminal" evidence="14">
    <location>
        <begin position="17"/>
        <end position="129"/>
    </location>
</feature>
<dbReference type="CDD" id="cd01151">
    <property type="entry name" value="GCD"/>
    <property type="match status" value="1"/>
</dbReference>
<dbReference type="Proteomes" id="UP000601789">
    <property type="component" value="Unassembled WGS sequence"/>
</dbReference>
<evidence type="ECO:0000256" key="2">
    <source>
        <dbReference type="ARBA" id="ARBA00009347"/>
    </source>
</evidence>
<evidence type="ECO:0000256" key="10">
    <source>
        <dbReference type="ARBA" id="ARBA00049493"/>
    </source>
</evidence>
<reference evidence="15 16" key="1">
    <citation type="submission" date="2020-10" db="EMBL/GenBank/DDBJ databases">
        <title>Aquamicrobium zhengzhouensis sp. nov., a exopolysaccharide producing bacterium isolated from farmland soil.</title>
        <authorList>
            <person name="Wang X."/>
        </authorList>
    </citation>
    <scope>NUCLEOTIDE SEQUENCE [LARGE SCALE GENOMIC DNA]</scope>
    <source>
        <strain evidence="16">cd-1</strain>
    </source>
</reference>
<dbReference type="Pfam" id="PF00441">
    <property type="entry name" value="Acyl-CoA_dh_1"/>
    <property type="match status" value="1"/>
</dbReference>
<evidence type="ECO:0000256" key="1">
    <source>
        <dbReference type="ARBA" id="ARBA00001974"/>
    </source>
</evidence>
<organism evidence="15 16">
    <name type="scientific">Aquamicrobium zhengzhouense</name>
    <dbReference type="NCBI Taxonomy" id="2781738"/>
    <lineage>
        <taxon>Bacteria</taxon>
        <taxon>Pseudomonadati</taxon>
        <taxon>Pseudomonadota</taxon>
        <taxon>Alphaproteobacteria</taxon>
        <taxon>Hyphomicrobiales</taxon>
        <taxon>Phyllobacteriaceae</taxon>
        <taxon>Aquamicrobium</taxon>
    </lineage>
</organism>
<dbReference type="EC" id="1.3.8.6" evidence="9"/>
<dbReference type="EMBL" id="JADGMQ010000006">
    <property type="protein sequence ID" value="MBI1621154.1"/>
    <property type="molecule type" value="Genomic_DNA"/>
</dbReference>
<accession>A0ABS0SCY4</accession>
<dbReference type="PANTHER" id="PTHR42807">
    <property type="entry name" value="GLUTARYL-COA DEHYDROGENASE, MITOCHONDRIAL"/>
    <property type="match status" value="1"/>
</dbReference>
<dbReference type="InterPro" id="IPR052033">
    <property type="entry name" value="Glutaryl-CoA_DH_mitochondrial"/>
</dbReference>
<comment type="pathway">
    <text evidence="7">Amino-acid metabolism; lysine degradation.</text>
</comment>
<dbReference type="InterPro" id="IPR036250">
    <property type="entry name" value="AcylCo_DH-like_C"/>
</dbReference>
<evidence type="ECO:0000256" key="9">
    <source>
        <dbReference type="ARBA" id="ARBA00039033"/>
    </source>
</evidence>
<dbReference type="SUPFAM" id="SSF47203">
    <property type="entry name" value="Acyl-CoA dehydrogenase C-terminal domain-like"/>
    <property type="match status" value="1"/>
</dbReference>
<keyword evidence="4 11" id="KW-0274">FAD</keyword>
<dbReference type="InterPro" id="IPR006089">
    <property type="entry name" value="Acyl-CoA_DH_CS"/>
</dbReference>
<keyword evidence="3 11" id="KW-0285">Flavoprotein</keyword>
<evidence type="ECO:0000313" key="16">
    <source>
        <dbReference type="Proteomes" id="UP000601789"/>
    </source>
</evidence>
<dbReference type="PANTHER" id="PTHR42807:SF1">
    <property type="entry name" value="GLUTARYL-COA DEHYDROGENASE, MITOCHONDRIAL"/>
    <property type="match status" value="1"/>
</dbReference>
<dbReference type="RefSeq" id="WP_198476595.1">
    <property type="nucleotide sequence ID" value="NZ_JADGMQ010000006.1"/>
</dbReference>
<comment type="similarity">
    <text evidence="2 11">Belongs to the acyl-CoA dehydrogenase family.</text>
</comment>
<gene>
    <name evidence="15" type="ORF">IOD40_10820</name>
</gene>
<evidence type="ECO:0000256" key="3">
    <source>
        <dbReference type="ARBA" id="ARBA00022630"/>
    </source>
</evidence>
<keyword evidence="6 11" id="KW-0560">Oxidoreductase</keyword>
<dbReference type="Pfam" id="PF02770">
    <property type="entry name" value="Acyl-CoA_dh_M"/>
    <property type="match status" value="1"/>
</dbReference>
<feature type="domain" description="Acyl-CoA dehydrogenase/oxidase C-terminal" evidence="12">
    <location>
        <begin position="245"/>
        <end position="384"/>
    </location>
</feature>
<dbReference type="InterPro" id="IPR009100">
    <property type="entry name" value="AcylCoA_DH/oxidase_NM_dom_sf"/>
</dbReference>
<name>A0ABS0SCY4_9HYPH</name>
<comment type="caution">
    <text evidence="15">The sequence shown here is derived from an EMBL/GenBank/DDBJ whole genome shotgun (WGS) entry which is preliminary data.</text>
</comment>
<dbReference type="Gene3D" id="1.20.140.10">
    <property type="entry name" value="Butyryl-CoA Dehydrogenase, subunit A, domain 3"/>
    <property type="match status" value="1"/>
</dbReference>
<dbReference type="PROSITE" id="PS00073">
    <property type="entry name" value="ACYL_COA_DH_2"/>
    <property type="match status" value="1"/>
</dbReference>
<dbReference type="Gene3D" id="2.40.110.10">
    <property type="entry name" value="Butyryl-CoA Dehydrogenase, subunit A, domain 2"/>
    <property type="match status" value="1"/>
</dbReference>
<evidence type="ECO:0000256" key="8">
    <source>
        <dbReference type="ARBA" id="ARBA00037927"/>
    </source>
</evidence>
<evidence type="ECO:0000259" key="13">
    <source>
        <dbReference type="Pfam" id="PF02770"/>
    </source>
</evidence>
<dbReference type="SUPFAM" id="SSF56645">
    <property type="entry name" value="Acyl-CoA dehydrogenase NM domain-like"/>
    <property type="match status" value="1"/>
</dbReference>
<sequence>MGSFAWEDPFLLDDQLNEDERMIRDTAAAFAADKLAPRVEEAYLEERTDPEIFREMGESGLLGVTIPEEYGGVGAGYVSYGLVAREVERIDSGYRSMMSVQSSLVMHPIFAYGTEEQRQKYLPKLASGEWIGCFGLTEPDAGSDPGGMKTRAEKIDGGYRLHGSKMWISNAPIADVFVVWAKSAAHDNQIKGFVLDKGLKGLSAPKIGGKLSLRASITGEIVLDNVEVGEDALLPNVSGLKGPFGCLNRARYGISWGVMGAAEDCWFRARQYGLDRKQFNRPLAQTQLFQKKLADMQTEIALGLQGSLRLGRLMDEGKFAPEMISIMKRNNCGKALDIARMARDMHGGNGIQIEYQVMRHAQNLETVNTYEGTHDVHALILGRAQTGLQAFF</sequence>
<keyword evidence="5" id="KW-0809">Transit peptide</keyword>